<evidence type="ECO:0000313" key="4">
    <source>
        <dbReference type="Proteomes" id="UP000504637"/>
    </source>
</evidence>
<proteinExistence type="inferred from homology"/>
<evidence type="ECO:0000256" key="1">
    <source>
        <dbReference type="ARBA" id="ARBA00022801"/>
    </source>
</evidence>
<organism evidence="5">
    <name type="scientific">Dissoconium aciculare CBS 342.82</name>
    <dbReference type="NCBI Taxonomy" id="1314786"/>
    <lineage>
        <taxon>Eukaryota</taxon>
        <taxon>Fungi</taxon>
        <taxon>Dikarya</taxon>
        <taxon>Ascomycota</taxon>
        <taxon>Pezizomycotina</taxon>
        <taxon>Dothideomycetes</taxon>
        <taxon>Dothideomycetidae</taxon>
        <taxon>Mycosphaerellales</taxon>
        <taxon>Dissoconiaceae</taxon>
        <taxon>Dissoconium</taxon>
    </lineage>
</organism>
<dbReference type="GeneID" id="54365355"/>
<gene>
    <name evidence="5" type="ORF">K489DRAFT_409216</name>
</gene>
<dbReference type="PRINTS" id="PR00111">
    <property type="entry name" value="ABHYDROLASE"/>
</dbReference>
<dbReference type="InterPro" id="IPR000073">
    <property type="entry name" value="AB_hydrolase_1"/>
</dbReference>
<dbReference type="RefSeq" id="XP_033460385.1">
    <property type="nucleotide sequence ID" value="XM_033607556.1"/>
</dbReference>
<evidence type="ECO:0000256" key="2">
    <source>
        <dbReference type="ARBA" id="ARBA00038334"/>
    </source>
</evidence>
<reference evidence="5" key="2">
    <citation type="submission" date="2020-04" db="EMBL/GenBank/DDBJ databases">
        <authorList>
            <consortium name="NCBI Genome Project"/>
        </authorList>
    </citation>
    <scope>NUCLEOTIDE SEQUENCE</scope>
    <source>
        <strain evidence="5">CBS 342.82</strain>
    </source>
</reference>
<keyword evidence="1" id="KW-0378">Hydrolase</keyword>
<dbReference type="Gene3D" id="3.40.50.1820">
    <property type="entry name" value="alpha/beta hydrolase"/>
    <property type="match status" value="1"/>
</dbReference>
<dbReference type="AlphaFoldDB" id="A0A6J3M743"/>
<reference evidence="5" key="3">
    <citation type="submission" date="2025-08" db="UniProtKB">
        <authorList>
            <consortium name="RefSeq"/>
        </authorList>
    </citation>
    <scope>IDENTIFICATION</scope>
    <source>
        <strain evidence="5">CBS 342.82</strain>
    </source>
</reference>
<dbReference type="OrthoDB" id="408373at2759"/>
<accession>A0A6J3M743</accession>
<comment type="similarity">
    <text evidence="2">Belongs to the AB hydrolase superfamily. Epoxide hydrolase family.</text>
</comment>
<sequence length="362" mass="40784">MANLEEHVVVYGTKDVTKELFYYAAGPVPGPLLIFIHGWPAIGKTWKAQLQTFSSLGFRCLAPDMPGYGRSTSRKVVEDYSQEEINKGMLALLNHVGRDRAVWIGHDWGAPAVWSFAEQFPERCIGVVGMAIPARVFESGGLEAAVKTVDRVLYPAEEYPYGPWEYQRYYELEFEKATQWFESDSRAVLRVFYTKGNPSGYGKPSPTATTIRDGGWRGGGEMPDPSWRQIPDAAMCIDQDLYEDLVTAMETTSWWGADAWYMNHACNKAYFDEKAKNEGFLPMPVLFIEGKFDFTCSTANSTFAEAQRKYCTDLTEVNIEAGHWIHLDKPAEVNAAIIKWLVQSCPSHWPGFWSAGYVTNKA</sequence>
<feature type="domain" description="AB hydrolase-1" evidence="3">
    <location>
        <begin position="31"/>
        <end position="330"/>
    </location>
</feature>
<reference evidence="5" key="1">
    <citation type="submission" date="2020-01" db="EMBL/GenBank/DDBJ databases">
        <authorList>
            <consortium name="DOE Joint Genome Institute"/>
            <person name="Haridas S."/>
            <person name="Albert R."/>
            <person name="Binder M."/>
            <person name="Bloem J."/>
            <person name="Labutti K."/>
            <person name="Salamov A."/>
            <person name="Andreopoulos B."/>
            <person name="Baker S.E."/>
            <person name="Barry K."/>
            <person name="Bills G."/>
            <person name="Bluhm B.H."/>
            <person name="Cannon C."/>
            <person name="Castanera R."/>
            <person name="Culley D.E."/>
            <person name="Daum C."/>
            <person name="Ezra D."/>
            <person name="Gonzalez J.B."/>
            <person name="Henrissat B."/>
            <person name="Kuo A."/>
            <person name="Liang C."/>
            <person name="Lipzen A."/>
            <person name="Lutzoni F."/>
            <person name="Magnuson J."/>
            <person name="Mondo S."/>
            <person name="Nolan M."/>
            <person name="Ohm R."/>
            <person name="Pangilinan J."/>
            <person name="Park H.-J."/>
            <person name="Ramirez L."/>
            <person name="Alfaro M."/>
            <person name="Sun H."/>
            <person name="Tritt A."/>
            <person name="Yoshinaga Y."/>
            <person name="Zwiers L.-H."/>
            <person name="Turgeon B.G."/>
            <person name="Goodwin S.B."/>
            <person name="Spatafora J.W."/>
            <person name="Crous P.W."/>
            <person name="Grigoriev I.V."/>
        </authorList>
    </citation>
    <scope>NUCLEOTIDE SEQUENCE</scope>
    <source>
        <strain evidence="5">CBS 342.82</strain>
    </source>
</reference>
<keyword evidence="4" id="KW-1185">Reference proteome</keyword>
<dbReference type="InterPro" id="IPR029058">
    <property type="entry name" value="AB_hydrolase_fold"/>
</dbReference>
<evidence type="ECO:0000313" key="5">
    <source>
        <dbReference type="RefSeq" id="XP_033460385.1"/>
    </source>
</evidence>
<name>A0A6J3M743_9PEZI</name>
<dbReference type="InterPro" id="IPR000639">
    <property type="entry name" value="Epox_hydrolase-like"/>
</dbReference>
<dbReference type="GO" id="GO:0016787">
    <property type="term" value="F:hydrolase activity"/>
    <property type="evidence" value="ECO:0007669"/>
    <property type="project" value="UniProtKB-KW"/>
</dbReference>
<dbReference type="Pfam" id="PF00561">
    <property type="entry name" value="Abhydrolase_1"/>
    <property type="match status" value="1"/>
</dbReference>
<dbReference type="SUPFAM" id="SSF53474">
    <property type="entry name" value="alpha/beta-Hydrolases"/>
    <property type="match status" value="1"/>
</dbReference>
<dbReference type="Proteomes" id="UP000504637">
    <property type="component" value="Unplaced"/>
</dbReference>
<evidence type="ECO:0000259" key="3">
    <source>
        <dbReference type="Pfam" id="PF00561"/>
    </source>
</evidence>
<dbReference type="PRINTS" id="PR00412">
    <property type="entry name" value="EPOXHYDRLASE"/>
</dbReference>
<dbReference type="PANTHER" id="PTHR43329">
    <property type="entry name" value="EPOXIDE HYDROLASE"/>
    <property type="match status" value="1"/>
</dbReference>
<protein>
    <submittedName>
        <fullName evidence="5">Alpha/beta-hydrolase</fullName>
    </submittedName>
</protein>